<keyword evidence="3" id="KW-1185">Reference proteome</keyword>
<comment type="caution">
    <text evidence="2">The sequence shown here is derived from an EMBL/GenBank/DDBJ whole genome shotgun (WGS) entry which is preliminary data.</text>
</comment>
<sequence length="85" mass="9830">MAHQMHPRVDSVGNRMRFRRRDGWTRGIRSERLESVSRKGPLSRGSPPDRGVEKLGRPPVESQRYKYRDSAVGREVDPNCGRIKD</sequence>
<protein>
    <submittedName>
        <fullName evidence="2">Uncharacterized protein</fullName>
    </submittedName>
</protein>
<evidence type="ECO:0000313" key="2">
    <source>
        <dbReference type="EMBL" id="KAH0813627.1"/>
    </source>
</evidence>
<name>A0A8J6HFV4_TENMO</name>
<dbReference type="EMBL" id="JABDTM020025082">
    <property type="protein sequence ID" value="KAH0813627.1"/>
    <property type="molecule type" value="Genomic_DNA"/>
</dbReference>
<feature type="compositionally biased region" description="Basic and acidic residues" evidence="1">
    <location>
        <begin position="22"/>
        <end position="37"/>
    </location>
</feature>
<gene>
    <name evidence="2" type="ORF">GEV33_009160</name>
</gene>
<feature type="region of interest" description="Disordered" evidence="1">
    <location>
        <begin position="22"/>
        <end position="85"/>
    </location>
</feature>
<accession>A0A8J6HFV4</accession>
<reference evidence="2" key="1">
    <citation type="journal article" date="2020" name="J Insects Food Feed">
        <title>The yellow mealworm (Tenebrio molitor) genome: a resource for the emerging insects as food and feed industry.</title>
        <authorList>
            <person name="Eriksson T."/>
            <person name="Andere A."/>
            <person name="Kelstrup H."/>
            <person name="Emery V."/>
            <person name="Picard C."/>
        </authorList>
    </citation>
    <scope>NUCLEOTIDE SEQUENCE</scope>
    <source>
        <strain evidence="2">Stoneville</strain>
        <tissue evidence="2">Whole head</tissue>
    </source>
</reference>
<dbReference type="Proteomes" id="UP000719412">
    <property type="component" value="Unassembled WGS sequence"/>
</dbReference>
<feature type="compositionally biased region" description="Basic and acidic residues" evidence="1">
    <location>
        <begin position="63"/>
        <end position="85"/>
    </location>
</feature>
<dbReference type="AlphaFoldDB" id="A0A8J6HFV4"/>
<organism evidence="2 3">
    <name type="scientific">Tenebrio molitor</name>
    <name type="common">Yellow mealworm beetle</name>
    <dbReference type="NCBI Taxonomy" id="7067"/>
    <lineage>
        <taxon>Eukaryota</taxon>
        <taxon>Metazoa</taxon>
        <taxon>Ecdysozoa</taxon>
        <taxon>Arthropoda</taxon>
        <taxon>Hexapoda</taxon>
        <taxon>Insecta</taxon>
        <taxon>Pterygota</taxon>
        <taxon>Neoptera</taxon>
        <taxon>Endopterygota</taxon>
        <taxon>Coleoptera</taxon>
        <taxon>Polyphaga</taxon>
        <taxon>Cucujiformia</taxon>
        <taxon>Tenebrionidae</taxon>
        <taxon>Tenebrio</taxon>
    </lineage>
</organism>
<evidence type="ECO:0000313" key="3">
    <source>
        <dbReference type="Proteomes" id="UP000719412"/>
    </source>
</evidence>
<proteinExistence type="predicted"/>
<evidence type="ECO:0000256" key="1">
    <source>
        <dbReference type="SAM" id="MobiDB-lite"/>
    </source>
</evidence>
<reference evidence="2" key="2">
    <citation type="submission" date="2021-08" db="EMBL/GenBank/DDBJ databases">
        <authorList>
            <person name="Eriksson T."/>
        </authorList>
    </citation>
    <scope>NUCLEOTIDE SEQUENCE</scope>
    <source>
        <strain evidence="2">Stoneville</strain>
        <tissue evidence="2">Whole head</tissue>
    </source>
</reference>